<comment type="subcellular location">
    <subcellularLocation>
        <location evidence="1">Secreted</location>
    </subcellularLocation>
</comment>
<dbReference type="Pfam" id="PF17791">
    <property type="entry name" value="MG3"/>
    <property type="match status" value="1"/>
</dbReference>
<dbReference type="AlphaFoldDB" id="A0AAV7T9G9"/>
<gene>
    <name evidence="13" type="ORF">NDU88_004473</name>
</gene>
<dbReference type="PANTHER" id="PTHR11412:SF111">
    <property type="entry name" value="VENOM FACTOR"/>
    <property type="match status" value="1"/>
</dbReference>
<keyword evidence="7" id="KW-1015">Disulfide bond</keyword>
<evidence type="ECO:0000256" key="8">
    <source>
        <dbReference type="ARBA" id="ARBA00023180"/>
    </source>
</evidence>
<dbReference type="FunFam" id="2.60.40.1940:FF:000001">
    <property type="entry name" value="Complement component C3"/>
    <property type="match status" value="1"/>
</dbReference>
<name>A0AAV7T9G9_PLEWA</name>
<dbReference type="InterPro" id="IPR050473">
    <property type="entry name" value="A2M/Complement_sys"/>
</dbReference>
<dbReference type="InterPro" id="IPR041425">
    <property type="entry name" value="C3/4/5_MG1"/>
</dbReference>
<feature type="signal peptide" evidence="9">
    <location>
        <begin position="1"/>
        <end position="21"/>
    </location>
</feature>
<dbReference type="Gene3D" id="2.60.40.10">
    <property type="entry name" value="Immunoglobulins"/>
    <property type="match status" value="1"/>
</dbReference>
<feature type="domain" description="Macroglobulin" evidence="12">
    <location>
        <begin position="225"/>
        <end position="304"/>
    </location>
</feature>
<keyword evidence="8" id="KW-0325">Glycoprotein</keyword>
<evidence type="ECO:0000313" key="13">
    <source>
        <dbReference type="EMBL" id="KAJ1172629.1"/>
    </source>
</evidence>
<dbReference type="InterPro" id="IPR013783">
    <property type="entry name" value="Ig-like_fold"/>
</dbReference>
<keyword evidence="4" id="KW-0646">Protease inhibitor</keyword>
<dbReference type="Pfam" id="PF01835">
    <property type="entry name" value="MG2"/>
    <property type="match status" value="1"/>
</dbReference>
<evidence type="ECO:0000256" key="9">
    <source>
        <dbReference type="SAM" id="SignalP"/>
    </source>
</evidence>
<evidence type="ECO:0000256" key="7">
    <source>
        <dbReference type="ARBA" id="ARBA00023157"/>
    </source>
</evidence>
<dbReference type="Pfam" id="PF17790">
    <property type="entry name" value="MG1"/>
    <property type="match status" value="1"/>
</dbReference>
<feature type="chain" id="PRO_5044023633" evidence="9">
    <location>
        <begin position="22"/>
        <end position="374"/>
    </location>
</feature>
<evidence type="ECO:0000256" key="6">
    <source>
        <dbReference type="ARBA" id="ARBA00022900"/>
    </source>
</evidence>
<evidence type="ECO:0000313" key="14">
    <source>
        <dbReference type="Proteomes" id="UP001066276"/>
    </source>
</evidence>
<keyword evidence="3" id="KW-0964">Secreted</keyword>
<keyword evidence="6" id="KW-0722">Serine protease inhibitor</keyword>
<feature type="domain" description="Macroglobulin" evidence="10">
    <location>
        <begin position="131"/>
        <end position="223"/>
    </location>
</feature>
<dbReference type="EMBL" id="JANPWB010000007">
    <property type="protein sequence ID" value="KAJ1172629.1"/>
    <property type="molecule type" value="Genomic_DNA"/>
</dbReference>
<dbReference type="InterPro" id="IPR041555">
    <property type="entry name" value="MG3"/>
</dbReference>
<evidence type="ECO:0000256" key="2">
    <source>
        <dbReference type="ARBA" id="ARBA00010952"/>
    </source>
</evidence>
<organism evidence="13 14">
    <name type="scientific">Pleurodeles waltl</name>
    <name type="common">Iberian ribbed newt</name>
    <dbReference type="NCBI Taxonomy" id="8319"/>
    <lineage>
        <taxon>Eukaryota</taxon>
        <taxon>Metazoa</taxon>
        <taxon>Chordata</taxon>
        <taxon>Craniata</taxon>
        <taxon>Vertebrata</taxon>
        <taxon>Euteleostomi</taxon>
        <taxon>Amphibia</taxon>
        <taxon>Batrachia</taxon>
        <taxon>Caudata</taxon>
        <taxon>Salamandroidea</taxon>
        <taxon>Salamandridae</taxon>
        <taxon>Pleurodelinae</taxon>
        <taxon>Pleurodeles</taxon>
    </lineage>
</organism>
<reference evidence="13" key="1">
    <citation type="journal article" date="2022" name="bioRxiv">
        <title>Sequencing and chromosome-scale assembly of the giantPleurodeles waltlgenome.</title>
        <authorList>
            <person name="Brown T."/>
            <person name="Elewa A."/>
            <person name="Iarovenko S."/>
            <person name="Subramanian E."/>
            <person name="Araus A.J."/>
            <person name="Petzold A."/>
            <person name="Susuki M."/>
            <person name="Suzuki K.-i.T."/>
            <person name="Hayashi T."/>
            <person name="Toyoda A."/>
            <person name="Oliveira C."/>
            <person name="Osipova E."/>
            <person name="Leigh N.D."/>
            <person name="Simon A."/>
            <person name="Yun M.H."/>
        </authorList>
    </citation>
    <scope>NUCLEOTIDE SEQUENCE</scope>
    <source>
        <strain evidence="13">20211129_DDA</strain>
        <tissue evidence="13">Liver</tissue>
    </source>
</reference>
<dbReference type="GO" id="GO:0005576">
    <property type="term" value="C:extracellular region"/>
    <property type="evidence" value="ECO:0007669"/>
    <property type="project" value="UniProtKB-SubCell"/>
</dbReference>
<dbReference type="PANTHER" id="PTHR11412">
    <property type="entry name" value="MACROGLOBULIN / COMPLEMENT"/>
    <property type="match status" value="1"/>
</dbReference>
<dbReference type="Gene3D" id="2.60.40.1940">
    <property type="match status" value="1"/>
</dbReference>
<protein>
    <submittedName>
        <fullName evidence="13">Uncharacterized protein</fullName>
    </submittedName>
</protein>
<evidence type="ECO:0000256" key="4">
    <source>
        <dbReference type="ARBA" id="ARBA00022690"/>
    </source>
</evidence>
<accession>A0AAV7T9G9</accession>
<comment type="similarity">
    <text evidence="2">Belongs to the protease inhibitor I39 (alpha-2-macroglobulin) family.</text>
</comment>
<keyword evidence="5 9" id="KW-0732">Signal</keyword>
<evidence type="ECO:0000256" key="3">
    <source>
        <dbReference type="ARBA" id="ARBA00022525"/>
    </source>
</evidence>
<evidence type="ECO:0000256" key="5">
    <source>
        <dbReference type="ARBA" id="ARBA00022729"/>
    </source>
</evidence>
<proteinExistence type="inferred from homology"/>
<dbReference type="GO" id="GO:0004867">
    <property type="term" value="F:serine-type endopeptidase inhibitor activity"/>
    <property type="evidence" value="ECO:0007669"/>
    <property type="project" value="UniProtKB-KW"/>
</dbReference>
<evidence type="ECO:0000259" key="11">
    <source>
        <dbReference type="Pfam" id="PF17790"/>
    </source>
</evidence>
<evidence type="ECO:0000256" key="1">
    <source>
        <dbReference type="ARBA" id="ARBA00004613"/>
    </source>
</evidence>
<feature type="domain" description="Complement C3/4/5 macroglobulin" evidence="11">
    <location>
        <begin position="23"/>
        <end position="125"/>
    </location>
</feature>
<dbReference type="Proteomes" id="UP001066276">
    <property type="component" value="Chromosome 4_1"/>
</dbReference>
<dbReference type="FunFam" id="2.60.40.1930:FF:000001">
    <property type="entry name" value="CD109 isoform 3"/>
    <property type="match status" value="1"/>
</dbReference>
<keyword evidence="14" id="KW-1185">Reference proteome</keyword>
<sequence length="374" mass="42473">MRCCALLLLLCTWACPILIQARQFLFLAAPNVLQMDTEETIVIQAHEFQKEVDLNITVRDFPNKKKVLFSGVTKLTGPNYLNMFTIKIPSADIKSEFEGEKQYVVVTAESKTAQSLSIEKAIMVSRSRGYIYIQTDKSIYTPAQTVLYRLFTTDENMDPHSKPVLVELQNPSGVTVIQNLWQVEDGLIAKSIDIPELASFGEWKIVASYQNDPDNKFVSEFEVKEYVLPSFEVKLTSEKSYFYVGDREFTVDITARYVHNEEVQGYAFVTFSIRRQSEKYNLQNSLQRVEIDDGKGSATLTMEQVIDLFESNTNLVGASISVNANVFSSGGDMVQAERSGIQIVESPYRIQITQTPHYFKPGMPFDFSVRYILI</sequence>
<comment type="caution">
    <text evidence="13">The sequence shown here is derived from an EMBL/GenBank/DDBJ whole genome shotgun (WGS) entry which is preliminary data.</text>
</comment>
<dbReference type="Gene3D" id="2.60.40.1930">
    <property type="match status" value="2"/>
</dbReference>
<dbReference type="InterPro" id="IPR002890">
    <property type="entry name" value="MG2"/>
</dbReference>
<evidence type="ECO:0000259" key="10">
    <source>
        <dbReference type="Pfam" id="PF01835"/>
    </source>
</evidence>
<evidence type="ECO:0000259" key="12">
    <source>
        <dbReference type="Pfam" id="PF17791"/>
    </source>
</evidence>